<feature type="transmembrane region" description="Helical" evidence="8">
    <location>
        <begin position="102"/>
        <end position="129"/>
    </location>
</feature>
<dbReference type="EMBL" id="BJXJ01000036">
    <property type="protein sequence ID" value="GEM76951.1"/>
    <property type="molecule type" value="Genomic_DNA"/>
</dbReference>
<feature type="transmembrane region" description="Helical" evidence="8">
    <location>
        <begin position="376"/>
        <end position="395"/>
    </location>
</feature>
<feature type="transmembrane region" description="Helical" evidence="8">
    <location>
        <begin position="346"/>
        <end position="364"/>
    </location>
</feature>
<evidence type="ECO:0000256" key="7">
    <source>
        <dbReference type="ARBA" id="ARBA00023136"/>
    </source>
</evidence>
<evidence type="ECO:0000256" key="3">
    <source>
        <dbReference type="ARBA" id="ARBA00022475"/>
    </source>
</evidence>
<comment type="caution">
    <text evidence="9">The sequence shown here is derived from an EMBL/GenBank/DDBJ whole genome shotgun (WGS) entry which is preliminary data.</text>
</comment>
<dbReference type="SUPFAM" id="SSF48695">
    <property type="entry name" value="Multiheme cytochromes"/>
    <property type="match status" value="1"/>
</dbReference>
<evidence type="ECO:0000256" key="2">
    <source>
        <dbReference type="ARBA" id="ARBA00007555"/>
    </source>
</evidence>
<evidence type="ECO:0000256" key="8">
    <source>
        <dbReference type="SAM" id="Phobius"/>
    </source>
</evidence>
<gene>
    <name evidence="9" type="ORF">VSA01S_30630</name>
</gene>
<keyword evidence="3" id="KW-1003">Cell membrane</keyword>
<dbReference type="PANTHER" id="PTHR30462">
    <property type="entry name" value="INTERMEMBRANE TRANSPORT PROTEIN PQIB-RELATED"/>
    <property type="match status" value="1"/>
</dbReference>
<dbReference type="Pfam" id="PF04403">
    <property type="entry name" value="PqiA"/>
    <property type="match status" value="2"/>
</dbReference>
<keyword evidence="10" id="KW-1185">Reference proteome</keyword>
<dbReference type="AlphaFoldDB" id="A0A511QI37"/>
<dbReference type="InterPro" id="IPR036280">
    <property type="entry name" value="Multihaem_cyt_sf"/>
</dbReference>
<keyword evidence="7 8" id="KW-0472">Membrane</keyword>
<dbReference type="Proteomes" id="UP000321922">
    <property type="component" value="Unassembled WGS sequence"/>
</dbReference>
<feature type="transmembrane region" description="Helical" evidence="8">
    <location>
        <begin position="174"/>
        <end position="193"/>
    </location>
</feature>
<name>A0A511QI37_9VIBR</name>
<dbReference type="NCBIfam" id="TIGR00155">
    <property type="entry name" value="pqiA_fam"/>
    <property type="match status" value="1"/>
</dbReference>
<evidence type="ECO:0000256" key="5">
    <source>
        <dbReference type="ARBA" id="ARBA00022692"/>
    </source>
</evidence>
<comment type="similarity">
    <text evidence="2">Belongs to the PqiA family.</text>
</comment>
<organism evidence="9 10">
    <name type="scientific">Vibrio sagamiensis NBRC 104589</name>
    <dbReference type="NCBI Taxonomy" id="1219064"/>
    <lineage>
        <taxon>Bacteria</taxon>
        <taxon>Pseudomonadati</taxon>
        <taxon>Pseudomonadota</taxon>
        <taxon>Gammaproteobacteria</taxon>
        <taxon>Vibrionales</taxon>
        <taxon>Vibrionaceae</taxon>
        <taxon>Vibrio</taxon>
    </lineage>
</organism>
<feature type="transmembrane region" description="Helical" evidence="8">
    <location>
        <begin position="252"/>
        <end position="275"/>
    </location>
</feature>
<keyword evidence="6 8" id="KW-1133">Transmembrane helix</keyword>
<dbReference type="OrthoDB" id="9800207at2"/>
<dbReference type="InterPro" id="IPR051800">
    <property type="entry name" value="PqiA-PqiB_transport"/>
</dbReference>
<comment type="subcellular location">
    <subcellularLocation>
        <location evidence="1">Cell inner membrane</location>
        <topology evidence="1">Multi-pass membrane protein</topology>
    </subcellularLocation>
</comment>
<dbReference type="PANTHER" id="PTHR30462:SF1">
    <property type="entry name" value="INTERMEMBRANE TRANSPORT PROTEIN YEBS"/>
    <property type="match status" value="1"/>
</dbReference>
<evidence type="ECO:0000256" key="6">
    <source>
        <dbReference type="ARBA" id="ARBA00022989"/>
    </source>
</evidence>
<proteinExistence type="inferred from homology"/>
<keyword evidence="5 8" id="KW-0812">Transmembrane</keyword>
<dbReference type="RefSeq" id="WP_050567421.1">
    <property type="nucleotide sequence ID" value="NZ_BAOJ01000130.1"/>
</dbReference>
<evidence type="ECO:0000313" key="10">
    <source>
        <dbReference type="Proteomes" id="UP000321922"/>
    </source>
</evidence>
<feature type="transmembrane region" description="Helical" evidence="8">
    <location>
        <begin position="150"/>
        <end position="168"/>
    </location>
</feature>
<evidence type="ECO:0000313" key="9">
    <source>
        <dbReference type="EMBL" id="GEM76951.1"/>
    </source>
</evidence>
<reference evidence="9 10" key="1">
    <citation type="submission" date="2019-07" db="EMBL/GenBank/DDBJ databases">
        <title>Whole genome shotgun sequence of Vibrio sagamiensis NBRC 104589.</title>
        <authorList>
            <person name="Hosoyama A."/>
            <person name="Uohara A."/>
            <person name="Ohji S."/>
            <person name="Ichikawa N."/>
        </authorList>
    </citation>
    <scope>NUCLEOTIDE SEQUENCE [LARGE SCALE GENOMIC DNA]</scope>
    <source>
        <strain evidence="9 10">NBRC 104589</strain>
    </source>
</reference>
<dbReference type="GO" id="GO:0005886">
    <property type="term" value="C:plasma membrane"/>
    <property type="evidence" value="ECO:0007669"/>
    <property type="project" value="UniProtKB-SubCell"/>
</dbReference>
<feature type="transmembrane region" description="Helical" evidence="8">
    <location>
        <begin position="295"/>
        <end position="325"/>
    </location>
</feature>
<evidence type="ECO:0000256" key="4">
    <source>
        <dbReference type="ARBA" id="ARBA00022519"/>
    </source>
</evidence>
<sequence length="415" mass="47370">MTQLKNNVSQVQRSRLCQGCELPVDVIPLNNGKRAHCPRCGTQLYRGGNPTLSGNTAIALTCLLLFIPSYFYNFISIRLFGVMISASLPSGILDLFQDGFILLPLLIFFCSTLAPLIVCSSVLLAHWSIQQRWFKTLQTSLWLIQNLKHWVMLDVFLVSIAISCFKLQELSDIYVGPGLIGLILLQVFTVMLLSRICVRRYWEAWQPEVSYKFEHIDIDCHECHLSQPKQNHCQRCHHQLYHLKLDSIQRTWAYLVAATIVIFPANFIPISILTTNGQRIEDTIYSGVMELVQNGMYGIAVIIFIASIVVPVVKLIGLSYILLCIQFKQIKHRKQQMMVYFVVKWIGKWSVMDLFVISIMMTLIDRGQILDFTPGYGAVAFGAVIVFTMLAADSLDPRYIWKTQKHTSIKEQINE</sequence>
<dbReference type="InterPro" id="IPR005219">
    <property type="entry name" value="PqiA-like_proteobact"/>
</dbReference>
<evidence type="ECO:0000256" key="1">
    <source>
        <dbReference type="ARBA" id="ARBA00004429"/>
    </source>
</evidence>
<dbReference type="InterPro" id="IPR007498">
    <property type="entry name" value="PqiA-like"/>
</dbReference>
<accession>A0A511QI37</accession>
<keyword evidence="4" id="KW-0997">Cell inner membrane</keyword>
<protein>
    <submittedName>
        <fullName evidence="9">Paraquat-inducible protein A</fullName>
    </submittedName>
</protein>